<feature type="region of interest" description="Disordered" evidence="1">
    <location>
        <begin position="16"/>
        <end position="45"/>
    </location>
</feature>
<keyword evidence="3" id="KW-1185">Reference proteome</keyword>
<evidence type="ECO:0000313" key="3">
    <source>
        <dbReference type="Proteomes" id="UP000295277"/>
    </source>
</evidence>
<sequence>MFDLDELSRWDAALKALSHHEKPEPDAHRKAADREPAPMREMEDA</sequence>
<protein>
    <submittedName>
        <fullName evidence="2">Uncharacterized protein</fullName>
    </submittedName>
</protein>
<reference evidence="2 3" key="1">
    <citation type="submission" date="2019-03" db="EMBL/GenBank/DDBJ databases">
        <title>Genomic Encyclopedia of Type Strains, Phase IV (KMG-IV): sequencing the most valuable type-strain genomes for metagenomic binning, comparative biology and taxonomic classification.</title>
        <authorList>
            <person name="Goeker M."/>
        </authorList>
    </citation>
    <scope>NUCLEOTIDE SEQUENCE [LARGE SCALE GENOMIC DNA]</scope>
    <source>
        <strain evidence="2 3">DSM 21153</strain>
    </source>
</reference>
<dbReference type="AlphaFoldDB" id="A0A4R1Z1P6"/>
<evidence type="ECO:0000313" key="2">
    <source>
        <dbReference type="EMBL" id="TCM87508.1"/>
    </source>
</evidence>
<gene>
    <name evidence="2" type="ORF">EV216_10261</name>
</gene>
<accession>A0A4R1Z1P6</accession>
<dbReference type="Proteomes" id="UP000295277">
    <property type="component" value="Unassembled WGS sequence"/>
</dbReference>
<organism evidence="2 3">
    <name type="scientific">Rhodovulum steppense</name>
    <dbReference type="NCBI Taxonomy" id="540251"/>
    <lineage>
        <taxon>Bacteria</taxon>
        <taxon>Pseudomonadati</taxon>
        <taxon>Pseudomonadota</taxon>
        <taxon>Alphaproteobacteria</taxon>
        <taxon>Rhodobacterales</taxon>
        <taxon>Paracoccaceae</taxon>
        <taxon>Rhodovulum</taxon>
    </lineage>
</organism>
<dbReference type="EMBL" id="SLVM01000002">
    <property type="protein sequence ID" value="TCM87508.1"/>
    <property type="molecule type" value="Genomic_DNA"/>
</dbReference>
<feature type="compositionally biased region" description="Basic and acidic residues" evidence="1">
    <location>
        <begin position="18"/>
        <end position="45"/>
    </location>
</feature>
<proteinExistence type="predicted"/>
<evidence type="ECO:0000256" key="1">
    <source>
        <dbReference type="SAM" id="MobiDB-lite"/>
    </source>
</evidence>
<comment type="caution">
    <text evidence="2">The sequence shown here is derived from an EMBL/GenBank/DDBJ whole genome shotgun (WGS) entry which is preliminary data.</text>
</comment>
<dbReference type="RefSeq" id="WP_165899110.1">
    <property type="nucleotide sequence ID" value="NZ_SLVM01000002.1"/>
</dbReference>
<name>A0A4R1Z1P6_9RHOB</name>